<feature type="non-terminal residue" evidence="7">
    <location>
        <position position="1"/>
    </location>
</feature>
<protein>
    <submittedName>
        <fullName evidence="7">CENPI protein</fullName>
    </submittedName>
</protein>
<dbReference type="InterPro" id="IPR012485">
    <property type="entry name" value="CENP-I"/>
</dbReference>
<keyword evidence="5" id="KW-0539">Nucleus</keyword>
<organism evidence="7 8">
    <name type="scientific">Orthonyx spaldingii</name>
    <name type="common">Chowchilla</name>
    <dbReference type="NCBI Taxonomy" id="38397"/>
    <lineage>
        <taxon>Eukaryota</taxon>
        <taxon>Metazoa</taxon>
        <taxon>Chordata</taxon>
        <taxon>Craniata</taxon>
        <taxon>Vertebrata</taxon>
        <taxon>Euteleostomi</taxon>
        <taxon>Archelosauria</taxon>
        <taxon>Archosauria</taxon>
        <taxon>Dinosauria</taxon>
        <taxon>Saurischia</taxon>
        <taxon>Theropoda</taxon>
        <taxon>Coelurosauria</taxon>
        <taxon>Aves</taxon>
        <taxon>Neognathae</taxon>
        <taxon>Neoaves</taxon>
        <taxon>Telluraves</taxon>
        <taxon>Australaves</taxon>
        <taxon>Passeriformes</taxon>
        <taxon>Corvoidea</taxon>
        <taxon>Orthonychidae</taxon>
        <taxon>Orthonyx</taxon>
    </lineage>
</organism>
<dbReference type="GO" id="GO:0000070">
    <property type="term" value="P:mitotic sister chromatid segregation"/>
    <property type="evidence" value="ECO:0007669"/>
    <property type="project" value="TreeGrafter"/>
</dbReference>
<evidence type="ECO:0000313" key="7">
    <source>
        <dbReference type="EMBL" id="NXC11582.1"/>
    </source>
</evidence>
<dbReference type="GO" id="GO:0005634">
    <property type="term" value="C:nucleus"/>
    <property type="evidence" value="ECO:0007669"/>
    <property type="project" value="UniProtKB-SubCell"/>
</dbReference>
<accession>A0A7K8H4H4</accession>
<evidence type="ECO:0000256" key="2">
    <source>
        <dbReference type="ARBA" id="ARBA00004584"/>
    </source>
</evidence>
<comment type="similarity">
    <text evidence="3">Belongs to the CENP-I/CTF3 family.</text>
</comment>
<evidence type="ECO:0000256" key="6">
    <source>
        <dbReference type="ARBA" id="ARBA00023328"/>
    </source>
</evidence>
<dbReference type="PANTHER" id="PTHR48208:SF2">
    <property type="entry name" value="CENTROMERE PROTEIN I"/>
    <property type="match status" value="1"/>
</dbReference>
<dbReference type="Pfam" id="PF07778">
    <property type="entry name" value="CENP-I"/>
    <property type="match status" value="1"/>
</dbReference>
<evidence type="ECO:0000256" key="4">
    <source>
        <dbReference type="ARBA" id="ARBA00022454"/>
    </source>
</evidence>
<dbReference type="GO" id="GO:0000939">
    <property type="term" value="C:inner kinetochore"/>
    <property type="evidence" value="ECO:0007669"/>
    <property type="project" value="TreeGrafter"/>
</dbReference>
<evidence type="ECO:0000256" key="3">
    <source>
        <dbReference type="ARBA" id="ARBA00005470"/>
    </source>
</evidence>
<evidence type="ECO:0000256" key="5">
    <source>
        <dbReference type="ARBA" id="ARBA00023242"/>
    </source>
</evidence>
<keyword evidence="4" id="KW-0158">Chromosome</keyword>
<feature type="non-terminal residue" evidence="7">
    <location>
        <position position="287"/>
    </location>
</feature>
<dbReference type="GO" id="GO:0034080">
    <property type="term" value="P:CENP-A containing chromatin assembly"/>
    <property type="evidence" value="ECO:0007669"/>
    <property type="project" value="TreeGrafter"/>
</dbReference>
<keyword evidence="6" id="KW-0137">Centromere</keyword>
<comment type="subcellular location">
    <subcellularLocation>
        <location evidence="2">Chromosome</location>
        <location evidence="2">Centromere</location>
    </subcellularLocation>
    <subcellularLocation>
        <location evidence="1">Nucleus</location>
    </subcellularLocation>
</comment>
<evidence type="ECO:0000256" key="1">
    <source>
        <dbReference type="ARBA" id="ARBA00004123"/>
    </source>
</evidence>
<reference evidence="7 8" key="1">
    <citation type="submission" date="2019-09" db="EMBL/GenBank/DDBJ databases">
        <title>Bird 10,000 Genomes (B10K) Project - Family phase.</title>
        <authorList>
            <person name="Zhang G."/>
        </authorList>
    </citation>
    <scope>NUCLEOTIDE SEQUENCE [LARGE SCALE GENOMIC DNA]</scope>
    <source>
        <strain evidence="7">B10K-DU-029-32</strain>
        <tissue evidence="7">Liver or heart</tissue>
    </source>
</reference>
<dbReference type="PANTHER" id="PTHR48208">
    <property type="entry name" value="CENTROMERE PROTEIN I"/>
    <property type="match status" value="1"/>
</dbReference>
<evidence type="ECO:0000313" key="8">
    <source>
        <dbReference type="Proteomes" id="UP000526602"/>
    </source>
</evidence>
<keyword evidence="8" id="KW-1185">Reference proteome</keyword>
<name>A0A7K8H4H4_ORTSP</name>
<dbReference type="EMBL" id="VZTJ01006730">
    <property type="protein sequence ID" value="NXC11582.1"/>
    <property type="molecule type" value="Genomic_DNA"/>
</dbReference>
<proteinExistence type="inferred from homology"/>
<dbReference type="AlphaFoldDB" id="A0A7K8H4H4"/>
<sequence>GMQSHLQALLSLYKLFCPEQVTITLPGKVKTYFKNSEGPWKAAIAAVRQRNQGISPLSQAVLLGTSQPQSRKRKWNAQLVIPASSTNTNNLEQDREKNCVYLYSTNESFPVEQLRTFPQLLQNIHRLEFPSQMGSVLTNPLLLHYMNCVKDESIYLRLYYWMGQMLQEECTWCVVDNPCEEGFKSFLQTVYKAECFLQEGFSACEEFLYKTLPLWDGFCCRSEILRLVSWIPPSNSSDIKTYLYDPLAQLFFTSSIYFKCSVIESLTELLQNWLNCNVIQVDSEFSS</sequence>
<dbReference type="Proteomes" id="UP000526602">
    <property type="component" value="Unassembled WGS sequence"/>
</dbReference>
<gene>
    <name evidence="7" type="primary">Cenpi</name>
    <name evidence="7" type="ORF">ORTSPA_R03090</name>
</gene>
<comment type="caution">
    <text evidence="7">The sequence shown here is derived from an EMBL/GenBank/DDBJ whole genome shotgun (WGS) entry which is preliminary data.</text>
</comment>